<evidence type="ECO:0000256" key="15">
    <source>
        <dbReference type="SAM" id="SignalP"/>
    </source>
</evidence>
<keyword evidence="12 14" id="KW-0472">Membrane</keyword>
<dbReference type="OrthoDB" id="1913956at2759"/>
<dbReference type="GeneID" id="104606893"/>
<organism evidence="16 17">
    <name type="scientific">Nelumbo nucifera</name>
    <name type="common">Sacred lotus</name>
    <dbReference type="NCBI Taxonomy" id="4432"/>
    <lineage>
        <taxon>Eukaryota</taxon>
        <taxon>Viridiplantae</taxon>
        <taxon>Streptophyta</taxon>
        <taxon>Embryophyta</taxon>
        <taxon>Tracheophyta</taxon>
        <taxon>Spermatophyta</taxon>
        <taxon>Magnoliopsida</taxon>
        <taxon>Proteales</taxon>
        <taxon>Nelumbonaceae</taxon>
        <taxon>Nelumbo</taxon>
    </lineage>
</organism>
<keyword evidence="11 14" id="KW-1133">Transmembrane helix</keyword>
<keyword evidence="9 17" id="KW-0418">Kinase</keyword>
<evidence type="ECO:0000256" key="13">
    <source>
        <dbReference type="SAM" id="MobiDB-lite"/>
    </source>
</evidence>
<comment type="similarity">
    <text evidence="2">In the N-terminal section; belongs to the leguminous lectin family.</text>
</comment>
<keyword evidence="5 14" id="KW-0812">Transmembrane</keyword>
<sequence>MTTPEKFISAILLSFLCIPSILGVSSSPAFYTYNKTDFQTEDLAGNLTAKGNASINGGALQITLDSSNTDYRALNNYGRIMLNRPFKLWDETSGSVASFYTSFTVNFFRPDNQTAAEGFAFVIAPNLTIPSDSYGQWLGLTNASTDGNPSNKLVAIELDTVRQGFDPDDNHIGLDINSVNSAVAVSLNKSNIILAPVTIKRYVVWIDYNGTSKVMDVYMAEQGQPKPSSPLINYGINLTDYVAPSSYFGFSASTGNTTYQLNCVLSWNLTVEMLPEEKDQTQKNIAIGVGVGGGVVVVASLVGVVYFIHRRRMANDPRIMGTLKSLPGHPREFRFKEMKKATNNFDEKMKLGQGGFGMVYRGVLPKENLEIAVKKFSRDSVKSKDDFLSELSIINRLRHKHLVRLVGWCHKNGILLLVYEYMPNGSLDKHLFDVDGAEQTLSWEHRSKAISGVASALHYLHTEYDQKVVHRDIKPSNIMLDSNFNARLGDFGLARALDHEKTSYAEMDAQGMPGTMGYLAPECFHTLKATRESDVYAFGTVVLEVVSGQRPWTKIEHYSSLVDWVWALHREGRLLEAVDERLRGEYVVEEALRLLQLGLACSNPEASQRPKAQQISQIISASLPPPHLPPFKPRFVWPPLGPLEDSSTEDSTTDTTPMNSSYCVSLSTPQSLSREDYVRHTRHIGK</sequence>
<evidence type="ECO:0000256" key="6">
    <source>
        <dbReference type="ARBA" id="ARBA00022729"/>
    </source>
</evidence>
<feature type="compositionally biased region" description="Polar residues" evidence="13">
    <location>
        <begin position="657"/>
        <end position="667"/>
    </location>
</feature>
<evidence type="ECO:0000256" key="8">
    <source>
        <dbReference type="ARBA" id="ARBA00022741"/>
    </source>
</evidence>
<dbReference type="PROSITE" id="PS00107">
    <property type="entry name" value="PROTEIN_KINASE_ATP"/>
    <property type="match status" value="1"/>
</dbReference>
<keyword evidence="10" id="KW-0067">ATP-binding</keyword>
<evidence type="ECO:0000256" key="7">
    <source>
        <dbReference type="ARBA" id="ARBA00022734"/>
    </source>
</evidence>
<comment type="similarity">
    <text evidence="3">In the C-terminal section; belongs to the protein kinase superfamily. Ser/Thr protein kinase family.</text>
</comment>
<dbReference type="KEGG" id="nnu:104606893"/>
<dbReference type="PROSITE" id="PS00108">
    <property type="entry name" value="PROTEIN_KINASE_ST"/>
    <property type="match status" value="1"/>
</dbReference>
<dbReference type="Proteomes" id="UP000189703">
    <property type="component" value="Unplaced"/>
</dbReference>
<dbReference type="InterPro" id="IPR000719">
    <property type="entry name" value="Prot_kinase_dom"/>
</dbReference>
<evidence type="ECO:0000256" key="5">
    <source>
        <dbReference type="ARBA" id="ARBA00022692"/>
    </source>
</evidence>
<proteinExistence type="inferred from homology"/>
<evidence type="ECO:0000313" key="16">
    <source>
        <dbReference type="Proteomes" id="UP000189703"/>
    </source>
</evidence>
<evidence type="ECO:0000256" key="1">
    <source>
        <dbReference type="ARBA" id="ARBA00004479"/>
    </source>
</evidence>
<dbReference type="Gene3D" id="2.60.120.200">
    <property type="match status" value="1"/>
</dbReference>
<accession>A0A1U8AVM4</accession>
<feature type="transmembrane region" description="Helical" evidence="14">
    <location>
        <begin position="285"/>
        <end position="308"/>
    </location>
</feature>
<keyword evidence="6 15" id="KW-0732">Signal</keyword>
<dbReference type="InterPro" id="IPR017441">
    <property type="entry name" value="Protein_kinase_ATP_BS"/>
</dbReference>
<comment type="subcellular location">
    <subcellularLocation>
        <location evidence="1">Membrane</location>
        <topology evidence="1">Single-pass type I membrane protein</topology>
    </subcellularLocation>
</comment>
<dbReference type="CDD" id="cd14066">
    <property type="entry name" value="STKc_IRAK"/>
    <property type="match status" value="1"/>
</dbReference>
<dbReference type="SUPFAM" id="SSF49899">
    <property type="entry name" value="Concanavalin A-like lectins/glucanases"/>
    <property type="match status" value="1"/>
</dbReference>
<dbReference type="eggNOG" id="ENOG502QT06">
    <property type="taxonomic scope" value="Eukaryota"/>
</dbReference>
<gene>
    <name evidence="17" type="primary">LOC104606893</name>
</gene>
<evidence type="ECO:0000256" key="9">
    <source>
        <dbReference type="ARBA" id="ARBA00022777"/>
    </source>
</evidence>
<dbReference type="GO" id="GO:0005524">
    <property type="term" value="F:ATP binding"/>
    <property type="evidence" value="ECO:0007669"/>
    <property type="project" value="UniProtKB-UniRule"/>
</dbReference>
<evidence type="ECO:0000256" key="11">
    <source>
        <dbReference type="ARBA" id="ARBA00022989"/>
    </source>
</evidence>
<dbReference type="GO" id="GO:0005886">
    <property type="term" value="C:plasma membrane"/>
    <property type="evidence" value="ECO:0000318"/>
    <property type="project" value="GO_Central"/>
</dbReference>
<dbReference type="FunFam" id="1.10.510.10:FF:000444">
    <property type="entry name" value="probable L-type lectin-domain containing receptor kinase S.5"/>
    <property type="match status" value="1"/>
</dbReference>
<keyword evidence="17" id="KW-0675">Receptor</keyword>
<evidence type="ECO:0000256" key="2">
    <source>
        <dbReference type="ARBA" id="ARBA00008536"/>
    </source>
</evidence>
<name>A0A1U8AVM4_NELNU</name>
<dbReference type="Pfam" id="PF00139">
    <property type="entry name" value="Lectin_legB"/>
    <property type="match status" value="1"/>
</dbReference>
<keyword evidence="8" id="KW-0547">Nucleotide-binding</keyword>
<dbReference type="AlphaFoldDB" id="A0A1U8AVM4"/>
<dbReference type="SMART" id="SM00220">
    <property type="entry name" value="S_TKc"/>
    <property type="match status" value="1"/>
</dbReference>
<evidence type="ECO:0000256" key="4">
    <source>
        <dbReference type="ARBA" id="ARBA00022679"/>
    </source>
</evidence>
<protein>
    <submittedName>
        <fullName evidence="17">Probable L-type lectin-domain containing receptor kinase S.5</fullName>
    </submittedName>
</protein>
<feature type="signal peptide" evidence="15">
    <location>
        <begin position="1"/>
        <end position="23"/>
    </location>
</feature>
<evidence type="ECO:0000256" key="14">
    <source>
        <dbReference type="SAM" id="Phobius"/>
    </source>
</evidence>
<evidence type="ECO:0000256" key="10">
    <source>
        <dbReference type="ARBA" id="ARBA00022840"/>
    </source>
</evidence>
<dbReference type="InterPro" id="IPR050528">
    <property type="entry name" value="L-type_Lectin-RKs"/>
</dbReference>
<dbReference type="InterPro" id="IPR008271">
    <property type="entry name" value="Ser/Thr_kinase_AS"/>
</dbReference>
<dbReference type="FunFam" id="3.30.200.20:FF:000320">
    <property type="entry name" value="probable L-type lectin-domain containing receptor kinase S.5"/>
    <property type="match status" value="1"/>
</dbReference>
<dbReference type="SUPFAM" id="SSF56112">
    <property type="entry name" value="Protein kinase-like (PK-like)"/>
    <property type="match status" value="1"/>
</dbReference>
<keyword evidence="7" id="KW-0430">Lectin</keyword>
<evidence type="ECO:0000313" key="17">
    <source>
        <dbReference type="RefSeq" id="XP_010270610.1"/>
    </source>
</evidence>
<feature type="chain" id="PRO_5043994263" evidence="15">
    <location>
        <begin position="24"/>
        <end position="686"/>
    </location>
</feature>
<evidence type="ECO:0000256" key="3">
    <source>
        <dbReference type="ARBA" id="ARBA00010217"/>
    </source>
</evidence>
<evidence type="ECO:0000256" key="12">
    <source>
        <dbReference type="ARBA" id="ARBA00023136"/>
    </source>
</evidence>
<dbReference type="Pfam" id="PF00069">
    <property type="entry name" value="Pkinase"/>
    <property type="match status" value="1"/>
</dbReference>
<dbReference type="InterPro" id="IPR013320">
    <property type="entry name" value="ConA-like_dom_sf"/>
</dbReference>
<dbReference type="InterPro" id="IPR011009">
    <property type="entry name" value="Kinase-like_dom_sf"/>
</dbReference>
<keyword evidence="16" id="KW-1185">Reference proteome</keyword>
<keyword evidence="4" id="KW-0808">Transferase</keyword>
<feature type="region of interest" description="Disordered" evidence="13">
    <location>
        <begin position="642"/>
        <end position="667"/>
    </location>
</feature>
<dbReference type="OMA" id="WIQYDGG"/>
<dbReference type="CDD" id="cd06899">
    <property type="entry name" value="lectin_legume_LecRK_Arcelin_ConA"/>
    <property type="match status" value="1"/>
</dbReference>
<dbReference type="GO" id="GO:0004672">
    <property type="term" value="F:protein kinase activity"/>
    <property type="evidence" value="ECO:0007669"/>
    <property type="project" value="InterPro"/>
</dbReference>
<dbReference type="Gene3D" id="1.10.510.10">
    <property type="entry name" value="Transferase(Phosphotransferase) domain 1"/>
    <property type="match status" value="1"/>
</dbReference>
<dbReference type="RefSeq" id="XP_010270610.1">
    <property type="nucleotide sequence ID" value="XM_010272308.2"/>
</dbReference>
<dbReference type="GO" id="GO:0030246">
    <property type="term" value="F:carbohydrate binding"/>
    <property type="evidence" value="ECO:0007669"/>
    <property type="project" value="UniProtKB-KW"/>
</dbReference>
<dbReference type="PROSITE" id="PS50011">
    <property type="entry name" value="PROTEIN_KINASE_DOM"/>
    <property type="match status" value="1"/>
</dbReference>
<dbReference type="Gene3D" id="3.30.200.20">
    <property type="entry name" value="Phosphorylase Kinase, domain 1"/>
    <property type="match status" value="1"/>
</dbReference>
<reference evidence="17" key="1">
    <citation type="submission" date="2025-08" db="UniProtKB">
        <authorList>
            <consortium name="RefSeq"/>
        </authorList>
    </citation>
    <scope>IDENTIFICATION</scope>
</reference>
<dbReference type="PANTHER" id="PTHR27007">
    <property type="match status" value="1"/>
</dbReference>
<dbReference type="InterPro" id="IPR001220">
    <property type="entry name" value="Legume_lectin_dom"/>
</dbReference>